<dbReference type="Gene3D" id="3.90.780.10">
    <property type="entry name" value="5'-Nucleotidase, C-terminal domain"/>
    <property type="match status" value="1"/>
</dbReference>
<dbReference type="InterPro" id="IPR008334">
    <property type="entry name" value="5'-Nucleotdase_C"/>
</dbReference>
<dbReference type="CDD" id="cd00845">
    <property type="entry name" value="MPP_UshA_N_like"/>
    <property type="match status" value="1"/>
</dbReference>
<dbReference type="InterPro" id="IPR029052">
    <property type="entry name" value="Metallo-depent_PP-like"/>
</dbReference>
<proteinExistence type="inferred from homology"/>
<dbReference type="SUPFAM" id="SSF56300">
    <property type="entry name" value="Metallo-dependent phosphatases"/>
    <property type="match status" value="1"/>
</dbReference>
<gene>
    <name evidence="5" type="ORF">ENW48_00830</name>
</gene>
<dbReference type="InterPro" id="IPR004843">
    <property type="entry name" value="Calcineurin-like_PHP"/>
</dbReference>
<reference evidence="5" key="1">
    <citation type="journal article" date="2020" name="mSystems">
        <title>Genome- and Community-Level Interaction Insights into Carbon Utilization and Element Cycling Functions of Hydrothermarchaeota in Hydrothermal Sediment.</title>
        <authorList>
            <person name="Zhou Z."/>
            <person name="Liu Y."/>
            <person name="Xu W."/>
            <person name="Pan J."/>
            <person name="Luo Z.H."/>
            <person name="Li M."/>
        </authorList>
    </citation>
    <scope>NUCLEOTIDE SEQUENCE [LARGE SCALE GENOMIC DNA]</scope>
    <source>
        <strain evidence="5">SpSt-853</strain>
    </source>
</reference>
<dbReference type="PANTHER" id="PTHR11575">
    <property type="entry name" value="5'-NUCLEOTIDASE-RELATED"/>
    <property type="match status" value="1"/>
</dbReference>
<dbReference type="GO" id="GO:0030288">
    <property type="term" value="C:outer membrane-bounded periplasmic space"/>
    <property type="evidence" value="ECO:0007669"/>
    <property type="project" value="TreeGrafter"/>
</dbReference>
<feature type="domain" description="Calcineurin-like phosphoesterase" evidence="3">
    <location>
        <begin position="31"/>
        <end position="234"/>
    </location>
</feature>
<dbReference type="SUPFAM" id="SSF55816">
    <property type="entry name" value="5'-nucleotidase (syn. UDP-sugar hydrolase), C-terminal domain"/>
    <property type="match status" value="1"/>
</dbReference>
<dbReference type="AlphaFoldDB" id="A0A7C5EV89"/>
<dbReference type="GO" id="GO:0000166">
    <property type="term" value="F:nucleotide binding"/>
    <property type="evidence" value="ECO:0007669"/>
    <property type="project" value="UniProtKB-KW"/>
</dbReference>
<dbReference type="PANTHER" id="PTHR11575:SF24">
    <property type="entry name" value="5'-NUCLEOTIDASE"/>
    <property type="match status" value="1"/>
</dbReference>
<dbReference type="Pfam" id="PF02872">
    <property type="entry name" value="5_nucleotid_C"/>
    <property type="match status" value="1"/>
</dbReference>
<evidence type="ECO:0000259" key="3">
    <source>
        <dbReference type="Pfam" id="PF00149"/>
    </source>
</evidence>
<accession>A0A7C5EV89</accession>
<evidence type="ECO:0000259" key="4">
    <source>
        <dbReference type="Pfam" id="PF02872"/>
    </source>
</evidence>
<dbReference type="GO" id="GO:0016787">
    <property type="term" value="F:hydrolase activity"/>
    <property type="evidence" value="ECO:0007669"/>
    <property type="project" value="UniProtKB-KW"/>
</dbReference>
<dbReference type="EMBL" id="DTKJ01000010">
    <property type="protein sequence ID" value="HGZ10745.1"/>
    <property type="molecule type" value="Genomic_DNA"/>
</dbReference>
<comment type="similarity">
    <text evidence="2">Belongs to the 5'-nucleotidase family.</text>
</comment>
<keyword evidence="1" id="KW-0732">Signal</keyword>
<feature type="domain" description="5'-Nucleotidase C-terminal" evidence="4">
    <location>
        <begin position="309"/>
        <end position="462"/>
    </location>
</feature>
<organism evidence="5">
    <name type="scientific">Desulfobacca acetoxidans</name>
    <dbReference type="NCBI Taxonomy" id="60893"/>
    <lineage>
        <taxon>Bacteria</taxon>
        <taxon>Pseudomonadati</taxon>
        <taxon>Thermodesulfobacteriota</taxon>
        <taxon>Desulfobaccia</taxon>
        <taxon>Desulfobaccales</taxon>
        <taxon>Desulfobaccaceae</taxon>
        <taxon>Desulfobacca</taxon>
    </lineage>
</organism>
<dbReference type="InterPro" id="IPR036907">
    <property type="entry name" value="5'-Nucleotdase_C_sf"/>
</dbReference>
<dbReference type="PRINTS" id="PR01607">
    <property type="entry name" value="APYRASEFAMLY"/>
</dbReference>
<evidence type="ECO:0000256" key="1">
    <source>
        <dbReference type="ARBA" id="ARBA00022729"/>
    </source>
</evidence>
<evidence type="ECO:0008006" key="6">
    <source>
        <dbReference type="Google" id="ProtNLM"/>
    </source>
</evidence>
<evidence type="ECO:0000256" key="2">
    <source>
        <dbReference type="RuleBase" id="RU362119"/>
    </source>
</evidence>
<dbReference type="GO" id="GO:0009166">
    <property type="term" value="P:nucleotide catabolic process"/>
    <property type="evidence" value="ECO:0007669"/>
    <property type="project" value="InterPro"/>
</dbReference>
<sequence>MSLDFSRFILVLFLIWSVFSPEVVNAREVRLRLIHLNDFHGFALPQKVPGGEGEEGGAAYMAYQVEQLRRQHPTLLLAAGDMVHGDNWANLFKGASVIALMNLMGFDAMALGNHDFNYGQQVLEQLIAAACFPVLGANVQGVKGLQAFVVKSVGGLRVALIGVVTSDVPVTTHPRNVMGLTFVSPEEAVRALVGKLRPQVDLVIVISHQGYAQDRELAARVPGLDVIVGGHSHTKLEEPAVVAGVIIVQAYEHGRRLGVLDLTWRDGKIVAHEGRLLPIRPASGQSDPKVAALVARYQKKVDQVLGEPVGYTDVVLEGDSELVRTRETNLGNLVADIIRAKTKAEVALINGGSIRKSIPPGPIRRREVYAALPFDNYLVALRLTGRQLKEALEHGVSKVEEHAGAFPQVSGLSFTYDPKGPPGSRVREVLVGGQPLEMTREYVVATNDFLVAGGDGYRMFQEALGGPTGYENVGGVLKSPKLVYVNPGRWLREEVVDFLRAHPRLAPRVEGRIRESQ</sequence>
<dbReference type="InterPro" id="IPR006179">
    <property type="entry name" value="5_nucleotidase/apyrase"/>
</dbReference>
<dbReference type="Pfam" id="PF00149">
    <property type="entry name" value="Metallophos"/>
    <property type="match status" value="1"/>
</dbReference>
<keyword evidence="2" id="KW-0547">Nucleotide-binding</keyword>
<name>A0A7C5EV89_9BACT</name>
<evidence type="ECO:0000313" key="5">
    <source>
        <dbReference type="EMBL" id="HGZ10745.1"/>
    </source>
</evidence>
<dbReference type="Gene3D" id="3.60.21.10">
    <property type="match status" value="1"/>
</dbReference>
<comment type="caution">
    <text evidence="5">The sequence shown here is derived from an EMBL/GenBank/DDBJ whole genome shotgun (WGS) entry which is preliminary data.</text>
</comment>
<protein>
    <recommendedName>
        <fullName evidence="6">Bifunctional metallophosphatase/5'-nucleotidase</fullName>
    </recommendedName>
</protein>
<keyword evidence="2" id="KW-0378">Hydrolase</keyword>